<accession>A0ABS9KII7</accession>
<dbReference type="PANTHER" id="PTHR43312:SF1">
    <property type="entry name" value="NADP-DEPENDENT OXIDOREDUCTASE DOMAIN-CONTAINING PROTEIN"/>
    <property type="match status" value="1"/>
</dbReference>
<reference evidence="2" key="2">
    <citation type="submission" date="2024-05" db="EMBL/GenBank/DDBJ databases">
        <title>Rhodohalobacter halophilus gen. nov., sp. nov., a moderately halophilic member of the family Balneolaceae.</title>
        <authorList>
            <person name="Xia J."/>
        </authorList>
    </citation>
    <scope>NUCLEOTIDE SEQUENCE</scope>
    <source>
        <strain evidence="2">WB101</strain>
    </source>
</reference>
<dbReference type="Pfam" id="PF00248">
    <property type="entry name" value="Aldo_ket_red"/>
    <property type="match status" value="1"/>
</dbReference>
<name>A0ABS9KII7_9BACT</name>
<dbReference type="Proteomes" id="UP001165366">
    <property type="component" value="Unassembled WGS sequence"/>
</dbReference>
<dbReference type="PANTHER" id="PTHR43312">
    <property type="entry name" value="D-THREO-ALDOSE 1-DEHYDROGENASE"/>
    <property type="match status" value="1"/>
</dbReference>
<evidence type="ECO:0000313" key="2">
    <source>
        <dbReference type="EMBL" id="MCG2590654.1"/>
    </source>
</evidence>
<sequence length="278" mass="31362">MDEKTLKIGLGTVQFGTQYGISNRSGQTPAGEVSKVLKLARQNSITLIDTASAYGDAEKVLGQNDLSAFRIVSKFLPPDDNQTVLVQLKQSLRDLGVESLYGYLAHRPIHLADHLSIWEELKSFKKKGLVEKIGFSLNTPEELKYLLQKNVFPDLVQVPFNYFDRRFKDLMIELKKKGCEIHTRSAFLQGLFFMDIEQLDPYFSELIPLIDDLQVKIGNLQGALLNFVLEQPFIDTLVMGVENSDQFAENLESLTKADTLPKLEKDLPATILTPSNWP</sequence>
<dbReference type="RefSeq" id="WP_237856096.1">
    <property type="nucleotide sequence ID" value="NZ_JAKLWS010000039.1"/>
</dbReference>
<dbReference type="EMBL" id="JAKLWS010000039">
    <property type="protein sequence ID" value="MCG2590654.1"/>
    <property type="molecule type" value="Genomic_DNA"/>
</dbReference>
<reference evidence="2" key="1">
    <citation type="submission" date="2022-01" db="EMBL/GenBank/DDBJ databases">
        <authorList>
            <person name="Wang Y."/>
        </authorList>
    </citation>
    <scope>NUCLEOTIDE SEQUENCE</scope>
    <source>
        <strain evidence="2">WB101</strain>
    </source>
</reference>
<dbReference type="Gene3D" id="3.20.20.100">
    <property type="entry name" value="NADP-dependent oxidoreductase domain"/>
    <property type="match status" value="1"/>
</dbReference>
<dbReference type="CDD" id="cd19097">
    <property type="entry name" value="AKR_unchar"/>
    <property type="match status" value="1"/>
</dbReference>
<comment type="caution">
    <text evidence="2">The sequence shown here is derived from an EMBL/GenBank/DDBJ whole genome shotgun (WGS) entry which is preliminary data.</text>
</comment>
<dbReference type="InterPro" id="IPR023210">
    <property type="entry name" value="NADP_OxRdtase_dom"/>
</dbReference>
<dbReference type="SUPFAM" id="SSF51430">
    <property type="entry name" value="NAD(P)-linked oxidoreductase"/>
    <property type="match status" value="1"/>
</dbReference>
<feature type="domain" description="NADP-dependent oxidoreductase" evidence="1">
    <location>
        <begin position="7"/>
        <end position="254"/>
    </location>
</feature>
<evidence type="ECO:0000313" key="3">
    <source>
        <dbReference type="Proteomes" id="UP001165366"/>
    </source>
</evidence>
<evidence type="ECO:0000259" key="1">
    <source>
        <dbReference type="Pfam" id="PF00248"/>
    </source>
</evidence>
<gene>
    <name evidence="2" type="ORF">L6773_18925</name>
</gene>
<protein>
    <submittedName>
        <fullName evidence="2">Aldo/keto reductase</fullName>
    </submittedName>
</protein>
<dbReference type="InterPro" id="IPR053135">
    <property type="entry name" value="AKR2_Oxidoreductase"/>
</dbReference>
<dbReference type="InterPro" id="IPR036812">
    <property type="entry name" value="NAD(P)_OxRdtase_dom_sf"/>
</dbReference>
<keyword evidence="3" id="KW-1185">Reference proteome</keyword>
<organism evidence="2 3">
    <name type="scientific">Rhodohalobacter sulfatireducens</name>
    <dbReference type="NCBI Taxonomy" id="2911366"/>
    <lineage>
        <taxon>Bacteria</taxon>
        <taxon>Pseudomonadati</taxon>
        <taxon>Balneolota</taxon>
        <taxon>Balneolia</taxon>
        <taxon>Balneolales</taxon>
        <taxon>Balneolaceae</taxon>
        <taxon>Rhodohalobacter</taxon>
    </lineage>
</organism>
<proteinExistence type="predicted"/>